<evidence type="ECO:0000313" key="2">
    <source>
        <dbReference type="EMBL" id="KAH0737724.1"/>
    </source>
</evidence>
<evidence type="ECO:0000256" key="1">
    <source>
        <dbReference type="SAM" id="MobiDB-lite"/>
    </source>
</evidence>
<sequence>MVYQLSYHLFEGDLPKSRSSESNILAASECLVIESLAQMREEVMHVEGEKIVDEILGDSQPVFDQTPEIGAYPSSDSTDTDEDNLPLKWSVQRIMVLVSIKGKEKVTEETPRRRPFTRAVTQKLMGDAMKSNEKIEGRENLVR</sequence>
<accession>A0ABQ7TSL9</accession>
<dbReference type="Proteomes" id="UP000826656">
    <property type="component" value="Unassembled WGS sequence"/>
</dbReference>
<evidence type="ECO:0000313" key="3">
    <source>
        <dbReference type="Proteomes" id="UP000826656"/>
    </source>
</evidence>
<feature type="region of interest" description="Disordered" evidence="1">
    <location>
        <begin position="107"/>
        <end position="143"/>
    </location>
</feature>
<gene>
    <name evidence="2" type="ORF">KY290_036429</name>
</gene>
<keyword evidence="3" id="KW-1185">Reference proteome</keyword>
<organism evidence="2 3">
    <name type="scientific">Solanum tuberosum</name>
    <name type="common">Potato</name>
    <dbReference type="NCBI Taxonomy" id="4113"/>
    <lineage>
        <taxon>Eukaryota</taxon>
        <taxon>Viridiplantae</taxon>
        <taxon>Streptophyta</taxon>
        <taxon>Embryophyta</taxon>
        <taxon>Tracheophyta</taxon>
        <taxon>Spermatophyta</taxon>
        <taxon>Magnoliopsida</taxon>
        <taxon>eudicotyledons</taxon>
        <taxon>Gunneridae</taxon>
        <taxon>Pentapetalae</taxon>
        <taxon>asterids</taxon>
        <taxon>lamiids</taxon>
        <taxon>Solanales</taxon>
        <taxon>Solanaceae</taxon>
        <taxon>Solanoideae</taxon>
        <taxon>Solaneae</taxon>
        <taxon>Solanum</taxon>
    </lineage>
</organism>
<comment type="caution">
    <text evidence="2">The sequence shown here is derived from an EMBL/GenBank/DDBJ whole genome shotgun (WGS) entry which is preliminary data.</text>
</comment>
<protein>
    <submittedName>
        <fullName evidence="2">Uncharacterized protein</fullName>
    </submittedName>
</protein>
<dbReference type="EMBL" id="JAIVGD010000028">
    <property type="protein sequence ID" value="KAH0737724.1"/>
    <property type="molecule type" value="Genomic_DNA"/>
</dbReference>
<proteinExistence type="predicted"/>
<name>A0ABQ7TSL9_SOLTU</name>
<feature type="compositionally biased region" description="Basic and acidic residues" evidence="1">
    <location>
        <begin position="130"/>
        <end position="143"/>
    </location>
</feature>
<reference evidence="2 3" key="1">
    <citation type="journal article" date="2021" name="bioRxiv">
        <title>Chromosome-scale and haplotype-resolved genome assembly of a tetraploid potato cultivar.</title>
        <authorList>
            <person name="Sun H."/>
            <person name="Jiao W.-B."/>
            <person name="Krause K."/>
            <person name="Campoy J.A."/>
            <person name="Goel M."/>
            <person name="Folz-Donahue K."/>
            <person name="Kukat C."/>
            <person name="Huettel B."/>
            <person name="Schneeberger K."/>
        </authorList>
    </citation>
    <scope>NUCLEOTIDE SEQUENCE [LARGE SCALE GENOMIC DNA]</scope>
    <source>
        <strain evidence="2">SolTubOtavaFocal</strain>
        <tissue evidence="2">Leaves</tissue>
    </source>
</reference>
<feature type="region of interest" description="Disordered" evidence="1">
    <location>
        <begin position="61"/>
        <end position="84"/>
    </location>
</feature>